<proteinExistence type="predicted"/>
<reference evidence="2" key="1">
    <citation type="journal article" date="2021" name="IMA Fungus">
        <title>Genomic characterization of three marine fungi, including Emericellopsis atlantica sp. nov. with signatures of a generalist lifestyle and marine biomass degradation.</title>
        <authorList>
            <person name="Hagestad O.C."/>
            <person name="Hou L."/>
            <person name="Andersen J.H."/>
            <person name="Hansen E.H."/>
            <person name="Altermark B."/>
            <person name="Li C."/>
            <person name="Kuhnert E."/>
            <person name="Cox R.J."/>
            <person name="Crous P.W."/>
            <person name="Spatafora J.W."/>
            <person name="Lail K."/>
            <person name="Amirebrahimi M."/>
            <person name="Lipzen A."/>
            <person name="Pangilinan J."/>
            <person name="Andreopoulos W."/>
            <person name="Hayes R.D."/>
            <person name="Ng V."/>
            <person name="Grigoriev I.V."/>
            <person name="Jackson S.A."/>
            <person name="Sutton T.D.S."/>
            <person name="Dobson A.D.W."/>
            <person name="Rama T."/>
        </authorList>
    </citation>
    <scope>NUCLEOTIDE SEQUENCE</scope>
    <source>
        <strain evidence="2">TRa018bII</strain>
    </source>
</reference>
<evidence type="ECO:0000256" key="1">
    <source>
        <dbReference type="SAM" id="MobiDB-lite"/>
    </source>
</evidence>
<name>A0A9P7Y875_9HELO</name>
<protein>
    <submittedName>
        <fullName evidence="2">Uncharacterized protein</fullName>
    </submittedName>
</protein>
<dbReference type="OrthoDB" id="3971593at2759"/>
<evidence type="ECO:0000313" key="3">
    <source>
        <dbReference type="Proteomes" id="UP000824998"/>
    </source>
</evidence>
<sequence>MSLTRTRAKVVARTSARRTARDATTRAPVEVRATYEETFMNGVNTLDFLNSDAPMRKRRKLGSGHSTTVEDDVKTDSTAALLFKRFPNEIHTLIAENLTNDDDFCNYILICKQTSLALGGSSWRRRFEDNYDGIPNYSYAREAKQGFPTLSAAYRTRQCALNSPTIFDRRSINAMNLSSKFQEPLQRQKAAQDDCLEIFKILILQSDAQVVVKNGKMTVQGKNLTKLINHVSNEGQDNFIDIIDSILNTDHNFHPTKIVSADQDNTLIFVVQLALTPLSLLPNICDASVSHIDLSQGQVYATTHAQPVFTGKWKHYINVHWLLHTVNFFKFHFKSGGEGVMAHAYKDLPADQYPQFWTGRVKAGTQQLGQFWKGSHTFMGDRDLRRLRRDNGMAGAIYSDEIENNDAFQDINLFFDEAKFPSHQWPDDWERLLQSDTFLAVSGPKARSTRSSPRKKTQEPDRPQIKSFFGISRDSKKAFIYGRIHALPQQQKVHGFQRIVMQRFGLRNDVDIDFNQAYCYEGCVFPGGTIMAGRWWPSIEDPSRSETPTGPFLWWNVNASAQGLPPDTRAIDNLLRFAEQMSNN</sequence>
<dbReference type="Proteomes" id="UP000824998">
    <property type="component" value="Unassembled WGS sequence"/>
</dbReference>
<dbReference type="AlphaFoldDB" id="A0A9P7Y875"/>
<comment type="caution">
    <text evidence="2">The sequence shown here is derived from an EMBL/GenBank/DDBJ whole genome shotgun (WGS) entry which is preliminary data.</text>
</comment>
<organism evidence="2 3">
    <name type="scientific">Amylocarpus encephaloides</name>
    <dbReference type="NCBI Taxonomy" id="45428"/>
    <lineage>
        <taxon>Eukaryota</taxon>
        <taxon>Fungi</taxon>
        <taxon>Dikarya</taxon>
        <taxon>Ascomycota</taxon>
        <taxon>Pezizomycotina</taxon>
        <taxon>Leotiomycetes</taxon>
        <taxon>Helotiales</taxon>
        <taxon>Helotiales incertae sedis</taxon>
        <taxon>Amylocarpus</taxon>
    </lineage>
</organism>
<evidence type="ECO:0000313" key="2">
    <source>
        <dbReference type="EMBL" id="KAG9229193.1"/>
    </source>
</evidence>
<accession>A0A9P7Y875</accession>
<dbReference type="EMBL" id="MU251802">
    <property type="protein sequence ID" value="KAG9229193.1"/>
    <property type="molecule type" value="Genomic_DNA"/>
</dbReference>
<gene>
    <name evidence="2" type="ORF">BJ875DRAFT_524071</name>
</gene>
<feature type="region of interest" description="Disordered" evidence="1">
    <location>
        <begin position="442"/>
        <end position="464"/>
    </location>
</feature>
<keyword evidence="3" id="KW-1185">Reference proteome</keyword>